<keyword evidence="1" id="KW-0812">Transmembrane</keyword>
<keyword evidence="1" id="KW-1133">Transmembrane helix</keyword>
<sequence length="265" mass="29953">MLTKMRIYFCQALASSKGSFTLEATIVFPLILFILFCLLFVSMFIFEKLVVLNAAVYTSAQRAATWNNSFKDLETGALGGKLKNNGLYWRIFQDSDNSSLAVAKVVEATGLAGEHLAYGVFQNDQIIEINYNNQLIKRTVTASINENVLMPAWAAKCLGNQIQARAQADVAEPVEYIRNVDILYDYLNRLKGYLTLLGKRQDSLNNGGRVYITKNIYEDKVFHFDPNCRYVQRISRHGNLMVLESTAVATEMGYRQCKVCTQNNH</sequence>
<name>A0A0L6W156_9FIRM</name>
<dbReference type="AlphaFoldDB" id="A0A0L6W156"/>
<reference evidence="3" key="1">
    <citation type="submission" date="2015-07" db="EMBL/GenBank/DDBJ databases">
        <title>Complete Genome of Thermincola ferriacetica strain Z-0001T.</title>
        <authorList>
            <person name="Lusk B."/>
            <person name="Badalamenti J.P."/>
            <person name="Parameswaran P."/>
            <person name="Bond D.R."/>
            <person name="Torres C.I."/>
        </authorList>
    </citation>
    <scope>NUCLEOTIDE SEQUENCE [LARGE SCALE GENOMIC DNA]</scope>
    <source>
        <strain evidence="3">Z-0001</strain>
    </source>
</reference>
<evidence type="ECO:0000256" key="1">
    <source>
        <dbReference type="SAM" id="Phobius"/>
    </source>
</evidence>
<gene>
    <name evidence="2" type="ORF">Tfer_2531</name>
</gene>
<feature type="transmembrane region" description="Helical" evidence="1">
    <location>
        <begin position="20"/>
        <end position="46"/>
    </location>
</feature>
<dbReference type="RefSeq" id="WP_052218629.1">
    <property type="nucleotide sequence ID" value="NZ_LGTE01000021.1"/>
</dbReference>
<dbReference type="EMBL" id="LGTE01000021">
    <property type="protein sequence ID" value="KNZ68809.1"/>
    <property type="molecule type" value="Genomic_DNA"/>
</dbReference>
<evidence type="ECO:0000313" key="3">
    <source>
        <dbReference type="Proteomes" id="UP000037175"/>
    </source>
</evidence>
<protein>
    <recommendedName>
        <fullName evidence="4">TadE family protein</fullName>
    </recommendedName>
</protein>
<evidence type="ECO:0008006" key="4">
    <source>
        <dbReference type="Google" id="ProtNLM"/>
    </source>
</evidence>
<keyword evidence="3" id="KW-1185">Reference proteome</keyword>
<organism evidence="2 3">
    <name type="scientific">Thermincola ferriacetica</name>
    <dbReference type="NCBI Taxonomy" id="281456"/>
    <lineage>
        <taxon>Bacteria</taxon>
        <taxon>Bacillati</taxon>
        <taxon>Bacillota</taxon>
        <taxon>Clostridia</taxon>
        <taxon>Eubacteriales</taxon>
        <taxon>Thermincolaceae</taxon>
        <taxon>Thermincola</taxon>
    </lineage>
</organism>
<evidence type="ECO:0000313" key="2">
    <source>
        <dbReference type="EMBL" id="KNZ68809.1"/>
    </source>
</evidence>
<accession>A0A0L6W156</accession>
<keyword evidence="1" id="KW-0472">Membrane</keyword>
<proteinExistence type="predicted"/>
<comment type="caution">
    <text evidence="2">The sequence shown here is derived from an EMBL/GenBank/DDBJ whole genome shotgun (WGS) entry which is preliminary data.</text>
</comment>
<dbReference type="Proteomes" id="UP000037175">
    <property type="component" value="Unassembled WGS sequence"/>
</dbReference>